<keyword evidence="1" id="KW-0472">Membrane</keyword>
<proteinExistence type="predicted"/>
<dbReference type="AlphaFoldDB" id="K7Z3W6"/>
<evidence type="ECO:0000313" key="3">
    <source>
        <dbReference type="Proteomes" id="UP000010077"/>
    </source>
</evidence>
<dbReference type="Proteomes" id="UP000010077">
    <property type="component" value="Chromosome"/>
</dbReference>
<name>K7Z3W6_9PROT</name>
<evidence type="ECO:0000256" key="1">
    <source>
        <dbReference type="SAM" id="Phobius"/>
    </source>
</evidence>
<dbReference type="EMBL" id="CP003539">
    <property type="protein sequence ID" value="AFX98698.1"/>
    <property type="molecule type" value="Genomic_DNA"/>
</dbReference>
<reference evidence="2 3" key="1">
    <citation type="journal article" date="2012" name="Proc. Natl. Acad. Sci. U.S.A.">
        <title>Genome streamlining and chemical defense in a coral reef symbiosis.</title>
        <authorList>
            <person name="Kwan J.C."/>
            <person name="Donia M.S."/>
            <person name="Han A.W."/>
            <person name="Hirose E."/>
            <person name="Haygood M.G."/>
            <person name="Schmidt E.W."/>
        </authorList>
    </citation>
    <scope>NUCLEOTIDE SEQUENCE [LARGE SCALE GENOMIC DNA]</scope>
    <source>
        <strain evidence="2 3">L2</strain>
    </source>
</reference>
<evidence type="ECO:0000313" key="2">
    <source>
        <dbReference type="EMBL" id="AFX98698.1"/>
    </source>
</evidence>
<dbReference type="KEGG" id="thal:A1OE_505"/>
<dbReference type="HOGENOM" id="CLU_3325995_0_0_5"/>
<accession>K7Z3W6</accession>
<protein>
    <submittedName>
        <fullName evidence="2">Uncharacterized protein</fullName>
    </submittedName>
</protein>
<keyword evidence="1" id="KW-1133">Transmembrane helix</keyword>
<gene>
    <name evidence="2" type="ORF">A1OE_505</name>
</gene>
<feature type="transmembrane region" description="Helical" evidence="1">
    <location>
        <begin position="6"/>
        <end position="27"/>
    </location>
</feature>
<keyword evidence="1" id="KW-0812">Transmembrane</keyword>
<sequence>MILWYLKNNITIVYSTAATLAYLKLLFKITKFTAESRT</sequence>
<keyword evidence="3" id="KW-1185">Reference proteome</keyword>
<organism evidence="2 3">
    <name type="scientific">Candidatus Endolissoclinum faulkneri L2</name>
    <dbReference type="NCBI Taxonomy" id="1193729"/>
    <lineage>
        <taxon>Bacteria</taxon>
        <taxon>Pseudomonadati</taxon>
        <taxon>Pseudomonadota</taxon>
        <taxon>Alphaproteobacteria</taxon>
        <taxon>Rhodospirillales</taxon>
        <taxon>Rhodospirillaceae</taxon>
        <taxon>Candidatus Endolissoclinum</taxon>
    </lineage>
</organism>